<dbReference type="Gene3D" id="3.40.50.720">
    <property type="entry name" value="NAD(P)-binding Rossmann-like Domain"/>
    <property type="match status" value="1"/>
</dbReference>
<keyword evidence="3" id="KW-1185">Reference proteome</keyword>
<dbReference type="PANTHER" id="PTHR43377">
    <property type="entry name" value="BILIVERDIN REDUCTASE A"/>
    <property type="match status" value="1"/>
</dbReference>
<dbReference type="GO" id="GO:0000166">
    <property type="term" value="F:nucleotide binding"/>
    <property type="evidence" value="ECO:0007669"/>
    <property type="project" value="InterPro"/>
</dbReference>
<dbReference type="PANTHER" id="PTHR43377:SF1">
    <property type="entry name" value="BILIVERDIN REDUCTASE A"/>
    <property type="match status" value="1"/>
</dbReference>
<organism evidence="2 3">
    <name type="scientific">Desulfobotulus alkaliphilus</name>
    <dbReference type="NCBI Taxonomy" id="622671"/>
    <lineage>
        <taxon>Bacteria</taxon>
        <taxon>Pseudomonadati</taxon>
        <taxon>Thermodesulfobacteriota</taxon>
        <taxon>Desulfobacteria</taxon>
        <taxon>Desulfobacterales</taxon>
        <taxon>Desulfobacteraceae</taxon>
        <taxon>Desulfobotulus</taxon>
    </lineage>
</organism>
<dbReference type="Pfam" id="PF01408">
    <property type="entry name" value="GFO_IDH_MocA"/>
    <property type="match status" value="1"/>
</dbReference>
<accession>A0A562R7M6</accession>
<proteinExistence type="predicted"/>
<evidence type="ECO:0000313" key="3">
    <source>
        <dbReference type="Proteomes" id="UP000318307"/>
    </source>
</evidence>
<sequence>MKIAIVGLGHIAQFQLDALGHLDDISLVGAHDVNLDQAKLLPASVRFYNTLDSLLTECEADLILVSTPNITHYRLGKQVLEYDRSLLLEKPCCQTEAEMAD</sequence>
<dbReference type="EMBL" id="VLLC01000037">
    <property type="protein sequence ID" value="TWI65055.1"/>
    <property type="molecule type" value="Genomic_DNA"/>
</dbReference>
<dbReference type="InterPro" id="IPR051450">
    <property type="entry name" value="Gfo/Idh/MocA_Oxidoreductases"/>
</dbReference>
<dbReference type="AlphaFoldDB" id="A0A562R7M6"/>
<protein>
    <submittedName>
        <fullName evidence="2">D-galactose 1-dehydrogenase</fullName>
    </submittedName>
</protein>
<evidence type="ECO:0000313" key="2">
    <source>
        <dbReference type="EMBL" id="TWI65055.1"/>
    </source>
</evidence>
<gene>
    <name evidence="2" type="ORF">LZ24_03046</name>
</gene>
<dbReference type="RefSeq" id="WP_246118612.1">
    <property type="nucleotide sequence ID" value="NZ_VLLC01000037.1"/>
</dbReference>
<dbReference type="InterPro" id="IPR000683">
    <property type="entry name" value="Gfo/Idh/MocA-like_OxRdtase_N"/>
</dbReference>
<feature type="domain" description="Gfo/Idh/MocA-like oxidoreductase N-terminal" evidence="1">
    <location>
        <begin position="1"/>
        <end position="98"/>
    </location>
</feature>
<name>A0A562R7M6_9BACT</name>
<evidence type="ECO:0000259" key="1">
    <source>
        <dbReference type="Pfam" id="PF01408"/>
    </source>
</evidence>
<dbReference type="Proteomes" id="UP000318307">
    <property type="component" value="Unassembled WGS sequence"/>
</dbReference>
<dbReference type="SUPFAM" id="SSF51735">
    <property type="entry name" value="NAD(P)-binding Rossmann-fold domains"/>
    <property type="match status" value="1"/>
</dbReference>
<comment type="caution">
    <text evidence="2">The sequence shown here is derived from an EMBL/GenBank/DDBJ whole genome shotgun (WGS) entry which is preliminary data.</text>
</comment>
<reference evidence="2 3" key="1">
    <citation type="submission" date="2019-07" db="EMBL/GenBank/DDBJ databases">
        <title>Genome sequencing of 100 strains of the haloalkaliphilic chemolithoautotrophic sulfur-oxidizing bacterium Thioalkalivibrio.</title>
        <authorList>
            <person name="Muyzer G."/>
        </authorList>
    </citation>
    <scope>NUCLEOTIDE SEQUENCE [LARGE SCALE GENOMIC DNA]</scope>
    <source>
        <strain evidence="2 3">ASO4-4</strain>
    </source>
</reference>
<dbReference type="InterPro" id="IPR036291">
    <property type="entry name" value="NAD(P)-bd_dom_sf"/>
</dbReference>